<dbReference type="InterPro" id="IPR050438">
    <property type="entry name" value="LMW_PTPase"/>
</dbReference>
<evidence type="ECO:0000313" key="8">
    <source>
        <dbReference type="Proteomes" id="UP000243518"/>
    </source>
</evidence>
<dbReference type="Gene3D" id="3.40.50.2300">
    <property type="match status" value="1"/>
</dbReference>
<comment type="similarity">
    <text evidence="1">Belongs to the low molecular weight phosphotyrosine protein phosphatase family.</text>
</comment>
<evidence type="ECO:0000256" key="4">
    <source>
        <dbReference type="ARBA" id="ARBA00022912"/>
    </source>
</evidence>
<comment type="caution">
    <text evidence="7">The sequence shown here is derived from an EMBL/GenBank/DDBJ whole genome shotgun (WGS) entry which is preliminary data.</text>
</comment>
<name>A0AAQ1JR41_9GAMM</name>
<feature type="active site" description="Proton donor" evidence="5">
    <location>
        <position position="124"/>
    </location>
</feature>
<dbReference type="EMBL" id="FNVE01000010">
    <property type="protein sequence ID" value="SEG58499.1"/>
    <property type="molecule type" value="Genomic_DNA"/>
</dbReference>
<evidence type="ECO:0000259" key="6">
    <source>
        <dbReference type="SMART" id="SM00226"/>
    </source>
</evidence>
<dbReference type="InterPro" id="IPR017867">
    <property type="entry name" value="Tyr_phospatase_low_mol_wt"/>
</dbReference>
<reference evidence="7 8" key="1">
    <citation type="submission" date="2016-10" db="EMBL/GenBank/DDBJ databases">
        <authorList>
            <person name="Varghese N."/>
            <person name="Submissions S."/>
        </authorList>
    </citation>
    <scope>NUCLEOTIDE SEQUENCE [LARGE SCALE GENOMIC DNA]</scope>
    <source>
        <strain evidence="7 8">CECT 8317</strain>
    </source>
</reference>
<feature type="active site" evidence="5">
    <location>
        <position position="14"/>
    </location>
</feature>
<dbReference type="SUPFAM" id="SSF52788">
    <property type="entry name" value="Phosphotyrosine protein phosphatases I"/>
    <property type="match status" value="1"/>
</dbReference>
<dbReference type="GO" id="GO:0004725">
    <property type="term" value="F:protein tyrosine phosphatase activity"/>
    <property type="evidence" value="ECO:0007669"/>
    <property type="project" value="UniProtKB-EC"/>
</dbReference>
<dbReference type="InterPro" id="IPR023485">
    <property type="entry name" value="Ptyr_pPase"/>
</dbReference>
<protein>
    <recommendedName>
        <fullName evidence="2">protein-tyrosine-phosphatase</fullName>
        <ecNumber evidence="2">3.1.3.48</ecNumber>
    </recommendedName>
</protein>
<evidence type="ECO:0000256" key="3">
    <source>
        <dbReference type="ARBA" id="ARBA00022801"/>
    </source>
</evidence>
<feature type="domain" description="Phosphotyrosine protein phosphatase I" evidence="6">
    <location>
        <begin position="2"/>
        <end position="150"/>
    </location>
</feature>
<evidence type="ECO:0000256" key="2">
    <source>
        <dbReference type="ARBA" id="ARBA00013064"/>
    </source>
</evidence>
<dbReference type="Proteomes" id="UP000243518">
    <property type="component" value="Unassembled WGS sequence"/>
</dbReference>
<sequence length="155" mass="16799">MTRVLFVCLGNICRSPTAQGVFEAMLAERGLQAHYTVDSAGTGGYHAGEAPDRRAQLAARRRGYDLSAQRARAVCADDFEQFDLILAMDRSNLENLLRVAPANCAARIRLFMSYAPSLPAEVPDPYFGGDEGFEQVLDMLEAASAGLLDEAHNGC</sequence>
<dbReference type="CDD" id="cd16343">
    <property type="entry name" value="LMWPTP"/>
    <property type="match status" value="1"/>
</dbReference>
<dbReference type="RefSeq" id="WP_088276458.1">
    <property type="nucleotide sequence ID" value="NZ_AP027273.1"/>
</dbReference>
<keyword evidence="3" id="KW-0378">Hydrolase</keyword>
<gene>
    <name evidence="7" type="ORF">SAMN05216586_110122</name>
</gene>
<keyword evidence="8" id="KW-1185">Reference proteome</keyword>
<dbReference type="Pfam" id="PF01451">
    <property type="entry name" value="LMWPc"/>
    <property type="match status" value="1"/>
</dbReference>
<dbReference type="FunFam" id="3.40.50.2300:FF:000113">
    <property type="entry name" value="Low molecular weight protein-tyrosine-phosphatase"/>
    <property type="match status" value="1"/>
</dbReference>
<dbReference type="EC" id="3.1.3.48" evidence="2"/>
<dbReference type="InterPro" id="IPR036196">
    <property type="entry name" value="Ptyr_pPase_sf"/>
</dbReference>
<accession>A0AAQ1JR41</accession>
<dbReference type="PANTHER" id="PTHR11717">
    <property type="entry name" value="LOW MOLECULAR WEIGHT PROTEIN TYROSINE PHOSPHATASE"/>
    <property type="match status" value="1"/>
</dbReference>
<evidence type="ECO:0000256" key="1">
    <source>
        <dbReference type="ARBA" id="ARBA00011063"/>
    </source>
</evidence>
<keyword evidence="4" id="KW-0904">Protein phosphatase</keyword>
<dbReference type="AlphaFoldDB" id="A0AAQ1JR41"/>
<evidence type="ECO:0000256" key="5">
    <source>
        <dbReference type="PIRSR" id="PIRSR617867-1"/>
    </source>
</evidence>
<evidence type="ECO:0000313" key="7">
    <source>
        <dbReference type="EMBL" id="SEG58499.1"/>
    </source>
</evidence>
<dbReference type="PRINTS" id="PR00719">
    <property type="entry name" value="LMWPTPASE"/>
</dbReference>
<proteinExistence type="inferred from homology"/>
<feature type="active site" description="Nucleophile" evidence="5">
    <location>
        <position position="8"/>
    </location>
</feature>
<dbReference type="PANTHER" id="PTHR11717:SF7">
    <property type="entry name" value="LOW MOLECULAR WEIGHT PHOSPHOTYROSINE PROTEIN PHOSPHATASE"/>
    <property type="match status" value="1"/>
</dbReference>
<organism evidence="7 8">
    <name type="scientific">Halopseudomonas aestusnigri</name>
    <dbReference type="NCBI Taxonomy" id="857252"/>
    <lineage>
        <taxon>Bacteria</taxon>
        <taxon>Pseudomonadati</taxon>
        <taxon>Pseudomonadota</taxon>
        <taxon>Gammaproteobacteria</taxon>
        <taxon>Pseudomonadales</taxon>
        <taxon>Pseudomonadaceae</taxon>
        <taxon>Halopseudomonas</taxon>
    </lineage>
</organism>
<dbReference type="SMART" id="SM00226">
    <property type="entry name" value="LMWPc"/>
    <property type="match status" value="1"/>
</dbReference>